<dbReference type="Proteomes" id="UP000094389">
    <property type="component" value="Unassembled WGS sequence"/>
</dbReference>
<dbReference type="RefSeq" id="XP_020072524.1">
    <property type="nucleotide sequence ID" value="XM_020214404.1"/>
</dbReference>
<sequence>MLNEPGRRSFVSVCLVASACARRLLPVPGGFCLCPANFSLAILQITSSTLGVGEETTNMGAERVEIGPSGRKIVYDENGKP</sequence>
<dbReference type="GeneID" id="30988800"/>
<protein>
    <submittedName>
        <fullName evidence="1">Uncharacterized protein</fullName>
    </submittedName>
</protein>
<evidence type="ECO:0000313" key="1">
    <source>
        <dbReference type="EMBL" id="ODV75485.1"/>
    </source>
</evidence>
<dbReference type="PROSITE" id="PS51257">
    <property type="entry name" value="PROKAR_LIPOPROTEIN"/>
    <property type="match status" value="1"/>
</dbReference>
<reference evidence="1 2" key="1">
    <citation type="journal article" date="2016" name="Proc. Natl. Acad. Sci. U.S.A.">
        <title>Comparative genomics of biotechnologically important yeasts.</title>
        <authorList>
            <person name="Riley R."/>
            <person name="Haridas S."/>
            <person name="Wolfe K.H."/>
            <person name="Lopes M.R."/>
            <person name="Hittinger C.T."/>
            <person name="Goeker M."/>
            <person name="Salamov A.A."/>
            <person name="Wisecaver J.H."/>
            <person name="Long T.M."/>
            <person name="Calvey C.H."/>
            <person name="Aerts A.L."/>
            <person name="Barry K.W."/>
            <person name="Choi C."/>
            <person name="Clum A."/>
            <person name="Coughlan A.Y."/>
            <person name="Deshpande S."/>
            <person name="Douglass A.P."/>
            <person name="Hanson S.J."/>
            <person name="Klenk H.-P."/>
            <person name="LaButti K.M."/>
            <person name="Lapidus A."/>
            <person name="Lindquist E.A."/>
            <person name="Lipzen A.M."/>
            <person name="Meier-Kolthoff J.P."/>
            <person name="Ohm R.A."/>
            <person name="Otillar R.P."/>
            <person name="Pangilinan J.L."/>
            <person name="Peng Y."/>
            <person name="Rokas A."/>
            <person name="Rosa C.A."/>
            <person name="Scheuner C."/>
            <person name="Sibirny A.A."/>
            <person name="Slot J.C."/>
            <person name="Stielow J.B."/>
            <person name="Sun H."/>
            <person name="Kurtzman C.P."/>
            <person name="Blackwell M."/>
            <person name="Grigoriev I.V."/>
            <person name="Jeffries T.W."/>
        </authorList>
    </citation>
    <scope>NUCLEOTIDE SEQUENCE [LARGE SCALE GENOMIC DNA]</scope>
    <source>
        <strain evidence="2">ATCC 18201 / CBS 1600 / BCRC 20928 / JCM 3617 / NBRC 0987 / NRRL Y-1542</strain>
    </source>
</reference>
<dbReference type="EMBL" id="KV453926">
    <property type="protein sequence ID" value="ODV75485.1"/>
    <property type="molecule type" value="Genomic_DNA"/>
</dbReference>
<name>A0A1E4S7J6_CYBJN</name>
<accession>A0A1E4S7J6</accession>
<dbReference type="Gene3D" id="4.10.320.60">
    <property type="match status" value="1"/>
</dbReference>
<evidence type="ECO:0000313" key="2">
    <source>
        <dbReference type="Proteomes" id="UP000094389"/>
    </source>
</evidence>
<dbReference type="AlphaFoldDB" id="A0A1E4S7J6"/>
<gene>
    <name evidence="1" type="ORF">CYBJADRAFT_166216</name>
</gene>
<proteinExistence type="predicted"/>
<organism evidence="1 2">
    <name type="scientific">Cyberlindnera jadinii (strain ATCC 18201 / CBS 1600 / BCRC 20928 / JCM 3617 / NBRC 0987 / NRRL Y-1542)</name>
    <name type="common">Torula yeast</name>
    <name type="synonym">Candida utilis</name>
    <dbReference type="NCBI Taxonomy" id="983966"/>
    <lineage>
        <taxon>Eukaryota</taxon>
        <taxon>Fungi</taxon>
        <taxon>Dikarya</taxon>
        <taxon>Ascomycota</taxon>
        <taxon>Saccharomycotina</taxon>
        <taxon>Saccharomycetes</taxon>
        <taxon>Phaffomycetales</taxon>
        <taxon>Phaffomycetaceae</taxon>
        <taxon>Cyberlindnera</taxon>
    </lineage>
</organism>
<keyword evidence="2" id="KW-1185">Reference proteome</keyword>